<protein>
    <submittedName>
        <fullName evidence="1">Uncharacterized protein</fullName>
    </submittedName>
</protein>
<dbReference type="Proteomes" id="UP001163321">
    <property type="component" value="Chromosome 13"/>
</dbReference>
<proteinExistence type="predicted"/>
<evidence type="ECO:0000313" key="2">
    <source>
        <dbReference type="Proteomes" id="UP001163321"/>
    </source>
</evidence>
<dbReference type="EMBL" id="CM047592">
    <property type="protein sequence ID" value="KAI9918144.1"/>
    <property type="molecule type" value="Genomic_DNA"/>
</dbReference>
<name>A0ACC0WH37_9STRA</name>
<comment type="caution">
    <text evidence="1">The sequence shown here is derived from an EMBL/GenBank/DDBJ whole genome shotgun (WGS) entry which is preliminary data.</text>
</comment>
<evidence type="ECO:0000313" key="1">
    <source>
        <dbReference type="EMBL" id="KAI9918144.1"/>
    </source>
</evidence>
<organism evidence="1 2">
    <name type="scientific">Peronosclerospora sorghi</name>
    <dbReference type="NCBI Taxonomy" id="230839"/>
    <lineage>
        <taxon>Eukaryota</taxon>
        <taxon>Sar</taxon>
        <taxon>Stramenopiles</taxon>
        <taxon>Oomycota</taxon>
        <taxon>Peronosporomycetes</taxon>
        <taxon>Peronosporales</taxon>
        <taxon>Peronosporaceae</taxon>
        <taxon>Peronosclerospora</taxon>
    </lineage>
</organism>
<accession>A0ACC0WH37</accession>
<sequence>MSDLITEHLDMPPCSRLRQFLPKLTRLFLPLDLTRDTLDDRPPTFKEIRHILNVATTNAIAGKLKLLALDADDTSYEDGGRINRSSRIVQINVELIRRGTLVSLLKAAGYPGNPSRYEQRLRGLSRSDKRGTGKMSIQGRRVQLSFETYTDTMSGIVGLREIDGAIWNDGRVECWHDEEVTTLLNAAEMVPQDTVETLHLSAKIYRKDRAIGIINTSNKRILYENLEEISLTLQHELRHFQVPLCAFSGGNDVWVDIGNKVWAFRL</sequence>
<reference evidence="1 2" key="1">
    <citation type="journal article" date="2022" name="bioRxiv">
        <title>The genome of the oomycete Peronosclerospora sorghi, a cosmopolitan pathogen of maize and sorghum, is inflated with dispersed pseudogenes.</title>
        <authorList>
            <person name="Fletcher K."/>
            <person name="Martin F."/>
            <person name="Isakeit T."/>
            <person name="Cavanaugh K."/>
            <person name="Magill C."/>
            <person name="Michelmore R."/>
        </authorList>
    </citation>
    <scope>NUCLEOTIDE SEQUENCE [LARGE SCALE GENOMIC DNA]</scope>
    <source>
        <strain evidence="1">P6</strain>
    </source>
</reference>
<keyword evidence="2" id="KW-1185">Reference proteome</keyword>
<gene>
    <name evidence="1" type="ORF">PsorP6_012807</name>
</gene>